<dbReference type="EMBL" id="CP030864">
    <property type="protein sequence ID" value="AXE28268.1"/>
    <property type="molecule type" value="Genomic_DNA"/>
</dbReference>
<organism evidence="1 2">
    <name type="scientific">Streptomyces globosus</name>
    <dbReference type="NCBI Taxonomy" id="68209"/>
    <lineage>
        <taxon>Bacteria</taxon>
        <taxon>Bacillati</taxon>
        <taxon>Actinomycetota</taxon>
        <taxon>Actinomycetes</taxon>
        <taxon>Kitasatosporales</taxon>
        <taxon>Streptomycetaceae</taxon>
        <taxon>Streptomyces</taxon>
    </lineage>
</organism>
<keyword evidence="1" id="KW-0614">Plasmid</keyword>
<dbReference type="PANTHER" id="PTHR47197">
    <property type="entry name" value="PROTEIN NIRF"/>
    <property type="match status" value="1"/>
</dbReference>
<evidence type="ECO:0000313" key="2">
    <source>
        <dbReference type="Proteomes" id="UP000252004"/>
    </source>
</evidence>
<dbReference type="Proteomes" id="UP000252004">
    <property type="component" value="Plasmid unnamed2"/>
</dbReference>
<gene>
    <name evidence="1" type="ORF">C0216_32880</name>
</gene>
<evidence type="ECO:0000313" key="1">
    <source>
        <dbReference type="EMBL" id="AXE28268.1"/>
    </source>
</evidence>
<dbReference type="InterPro" id="IPR015943">
    <property type="entry name" value="WD40/YVTN_repeat-like_dom_sf"/>
</dbReference>
<dbReference type="InterPro" id="IPR011045">
    <property type="entry name" value="N2O_reductase_N"/>
</dbReference>
<accession>A0A344UBJ7</accession>
<dbReference type="PANTHER" id="PTHR47197:SF3">
    <property type="entry name" value="DIHYDRO-HEME D1 DEHYDROGENASE"/>
    <property type="match status" value="1"/>
</dbReference>
<protein>
    <submittedName>
        <fullName evidence="1">YncE family protein</fullName>
    </submittedName>
</protein>
<dbReference type="InterPro" id="IPR051200">
    <property type="entry name" value="Host-pathogen_enzymatic-act"/>
</dbReference>
<geneLocation type="plasmid" evidence="1 2">
    <name>unnamed2</name>
</geneLocation>
<dbReference type="AlphaFoldDB" id="A0A344UBJ7"/>
<dbReference type="OrthoDB" id="4649568at2"/>
<sequence>MQQSPRTGREGDVLAVVSQSGPTVSFFDAASDRRLGGVQVPAEPHELCYDPTQRVLWCSLTYHSGYYHANGGRRTELAVIDPDSRRIVEVVDLAPEHGPHGLALDTARGRLYVSVEGARDRPGGVVVIDTGTRRPLGRIDTDAPGPHWFAIDPAGRTGYATNKEAPFVSVVDLERGTLTAKVEVPGSEGLAVSADGTHAFVAAPYGNFSGSAEKRPATGIRVIDTRTASLVDTLPTQDVVLPVHLTSTGRLLAGELRMTAAEEAQLGRHEPGCLTVFCADTRKQLGQVEVGLFPLTITSSPDGRLGYVACVVSSTVDIVDLETLERLARLDIAKLGEPGAHGLAYVPRPDGQRPAHGLSG</sequence>
<dbReference type="SUPFAM" id="SSF50974">
    <property type="entry name" value="Nitrous oxide reductase, N-terminal domain"/>
    <property type="match status" value="1"/>
</dbReference>
<keyword evidence="2" id="KW-1185">Reference proteome</keyword>
<dbReference type="KEGG" id="sgz:C0216_32880"/>
<proteinExistence type="predicted"/>
<reference evidence="1 2" key="1">
    <citation type="submission" date="2018-01" db="EMBL/GenBank/DDBJ databases">
        <title>Draft genome Sequence of streptomyces globosus LZH-48.</title>
        <authorList>
            <person name="Ran K."/>
            <person name="Li Z."/>
            <person name="Wei S."/>
            <person name="Dong R."/>
        </authorList>
    </citation>
    <scope>NUCLEOTIDE SEQUENCE [LARGE SCALE GENOMIC DNA]</scope>
    <source>
        <strain evidence="1 2">LZH-48</strain>
        <plasmid evidence="1 2">unnamed2</plasmid>
    </source>
</reference>
<dbReference type="Gene3D" id="2.130.10.10">
    <property type="entry name" value="YVTN repeat-like/Quinoprotein amine dehydrogenase"/>
    <property type="match status" value="2"/>
</dbReference>
<name>A0A344UBJ7_9ACTN</name>